<dbReference type="GO" id="GO:0004339">
    <property type="term" value="F:glucan 1,4-alpha-glucosidase activity"/>
    <property type="evidence" value="ECO:0007669"/>
    <property type="project" value="UniProtKB-EC"/>
</dbReference>
<evidence type="ECO:0000256" key="5">
    <source>
        <dbReference type="ARBA" id="ARBA00022801"/>
    </source>
</evidence>
<evidence type="ECO:0000256" key="8">
    <source>
        <dbReference type="ARBA" id="ARBA00023295"/>
    </source>
</evidence>
<dbReference type="Pfam" id="PF00723">
    <property type="entry name" value="Glyco_hydro_15"/>
    <property type="match status" value="1"/>
</dbReference>
<evidence type="ECO:0000256" key="12">
    <source>
        <dbReference type="SAM" id="SignalP"/>
    </source>
</evidence>
<feature type="domain" description="GH15-like" evidence="13">
    <location>
        <begin position="66"/>
        <end position="444"/>
    </location>
</feature>
<proteinExistence type="inferred from homology"/>
<dbReference type="InterPro" id="IPR008928">
    <property type="entry name" value="6-hairpin_glycosidase_sf"/>
</dbReference>
<dbReference type="EMBL" id="PDNB01000011">
    <property type="protein sequence ID" value="PGH17298.1"/>
    <property type="molecule type" value="Genomic_DNA"/>
</dbReference>
<evidence type="ECO:0000256" key="4">
    <source>
        <dbReference type="ARBA" id="ARBA00022729"/>
    </source>
</evidence>
<dbReference type="STRING" id="1447875.A0A2B7Y8P4"/>
<comment type="similarity">
    <text evidence="2">Belongs to the glycosyl hydrolase 15 family.</text>
</comment>
<dbReference type="InterPro" id="IPR011613">
    <property type="entry name" value="GH15-like"/>
</dbReference>
<comment type="catalytic activity">
    <reaction evidence="1">
        <text>Hydrolysis of terminal (1-&gt;4)-linked alpha-D-glucose residues successively from non-reducing ends of the chains with release of beta-D-glucose.</text>
        <dbReference type="EC" id="3.2.1.3"/>
    </reaction>
</comment>
<keyword evidence="4 12" id="KW-0732">Signal</keyword>
<dbReference type="GO" id="GO:0000272">
    <property type="term" value="P:polysaccharide catabolic process"/>
    <property type="evidence" value="ECO:0007669"/>
    <property type="project" value="UniProtKB-KW"/>
</dbReference>
<dbReference type="PANTHER" id="PTHR31616:SF12">
    <property type="entry name" value="GLUCOAMYLASE"/>
    <property type="match status" value="1"/>
</dbReference>
<dbReference type="InterPro" id="IPR012341">
    <property type="entry name" value="6hp_glycosidase-like_sf"/>
</dbReference>
<evidence type="ECO:0000256" key="7">
    <source>
        <dbReference type="ARBA" id="ARBA00023277"/>
    </source>
</evidence>
<evidence type="ECO:0000256" key="1">
    <source>
        <dbReference type="ARBA" id="ARBA00001863"/>
    </source>
</evidence>
<dbReference type="FunFam" id="1.50.10.10:FF:000018">
    <property type="entry name" value="Glucoamylase"/>
    <property type="match status" value="1"/>
</dbReference>
<dbReference type="InterPro" id="IPR000165">
    <property type="entry name" value="Glucoamylase"/>
</dbReference>
<name>A0A2B7Y8P4_9EURO</name>
<dbReference type="Gene3D" id="1.50.10.10">
    <property type="match status" value="1"/>
</dbReference>
<evidence type="ECO:0000256" key="9">
    <source>
        <dbReference type="ARBA" id="ARBA00023326"/>
    </source>
</evidence>
<evidence type="ECO:0000256" key="3">
    <source>
        <dbReference type="ARBA" id="ARBA00012593"/>
    </source>
</evidence>
<dbReference type="EC" id="3.2.1.3" evidence="3"/>
<keyword evidence="6" id="KW-0325">Glycoprotein</keyword>
<sequence>MHVKFVVAAEALFAGYALAVPTATQQTKRQTGVEEYIASESPIAYQGVLNNIGPDGSGAQGAAADFYTWTRDSGLVFKELGDAFIAGDAALEVHLQNYVTAQAELQKVSNPSGDLETGGLGEPKFHVDMTAFTEEWGRPQSDGPALRAIALITYANHLIGSGQTEQAQNIWPLVQNDIAYVTEWWNKTTFDLWEEVEGSSFFTAASQHRALIEANALAAALGQTCEGCEEQASQVLCFVQDFWTGSAVNSNINTQGNNRAGLDANSFVSIIHTFDPEAPCDDVTFQPCSARSLANHKAVVDSFREGYGVNQGIEQGVGVAVGRYIEDVYMGGNPWYLCTAAAAEILYDALFQWAKIGTLSITDVSLPFFTDIYESAAVGDYAADSEEYTAITAAVKEYADSFIGVLQKYTPKDGSLAEQFGRDDGTPKSAAHLTWSYASFLTMIARRGGIVPPTWGAATGNTLPDQCSGASGKGNYAGPATVSWPSA</sequence>
<evidence type="ECO:0000256" key="6">
    <source>
        <dbReference type="ARBA" id="ARBA00023180"/>
    </source>
</evidence>
<evidence type="ECO:0000259" key="13">
    <source>
        <dbReference type="Pfam" id="PF00723"/>
    </source>
</evidence>
<dbReference type="OrthoDB" id="6123450at2759"/>
<evidence type="ECO:0000256" key="10">
    <source>
        <dbReference type="ARBA" id="ARBA00033442"/>
    </source>
</evidence>
<evidence type="ECO:0000313" key="15">
    <source>
        <dbReference type="Proteomes" id="UP000223968"/>
    </source>
</evidence>
<evidence type="ECO:0000313" key="14">
    <source>
        <dbReference type="EMBL" id="PGH17298.1"/>
    </source>
</evidence>
<keyword evidence="9" id="KW-0624">Polysaccharide degradation</keyword>
<keyword evidence="7" id="KW-0119">Carbohydrate metabolism</keyword>
<gene>
    <name evidence="14" type="ORF">AJ79_01182</name>
</gene>
<dbReference type="PRINTS" id="PR00736">
    <property type="entry name" value="GLHYDRLASE15"/>
</dbReference>
<dbReference type="PANTHER" id="PTHR31616">
    <property type="entry name" value="TREHALASE"/>
    <property type="match status" value="1"/>
</dbReference>
<organism evidence="14 15">
    <name type="scientific">Helicocarpus griseus UAMH5409</name>
    <dbReference type="NCBI Taxonomy" id="1447875"/>
    <lineage>
        <taxon>Eukaryota</taxon>
        <taxon>Fungi</taxon>
        <taxon>Dikarya</taxon>
        <taxon>Ascomycota</taxon>
        <taxon>Pezizomycotina</taxon>
        <taxon>Eurotiomycetes</taxon>
        <taxon>Eurotiomycetidae</taxon>
        <taxon>Onygenales</taxon>
        <taxon>Ajellomycetaceae</taxon>
        <taxon>Helicocarpus</taxon>
    </lineage>
</organism>
<dbReference type="SUPFAM" id="SSF48208">
    <property type="entry name" value="Six-hairpin glycosidases"/>
    <property type="match status" value="1"/>
</dbReference>
<keyword evidence="15" id="KW-1185">Reference proteome</keyword>
<evidence type="ECO:0000256" key="11">
    <source>
        <dbReference type="ARBA" id="ARBA00033473"/>
    </source>
</evidence>
<dbReference type="GO" id="GO:0000324">
    <property type="term" value="C:fungal-type vacuole"/>
    <property type="evidence" value="ECO:0007669"/>
    <property type="project" value="TreeGrafter"/>
</dbReference>
<dbReference type="AlphaFoldDB" id="A0A2B7Y8P4"/>
<comment type="caution">
    <text evidence="14">The sequence shown here is derived from an EMBL/GenBank/DDBJ whole genome shotgun (WGS) entry which is preliminary data.</text>
</comment>
<evidence type="ECO:0000256" key="2">
    <source>
        <dbReference type="ARBA" id="ARBA00006188"/>
    </source>
</evidence>
<protein>
    <recommendedName>
        <fullName evidence="3">glucan 1,4-alpha-glucosidase</fullName>
        <ecNumber evidence="3">3.2.1.3</ecNumber>
    </recommendedName>
    <alternativeName>
        <fullName evidence="11">1,4-alpha-D-glucan glucohydrolase</fullName>
    </alternativeName>
    <alternativeName>
        <fullName evidence="10">Glucan 1,4-alpha-glucosidase</fullName>
    </alternativeName>
</protein>
<reference evidence="14 15" key="1">
    <citation type="submission" date="2017-10" db="EMBL/GenBank/DDBJ databases">
        <title>Comparative genomics in systemic dimorphic fungi from Ajellomycetaceae.</title>
        <authorList>
            <person name="Munoz J.F."/>
            <person name="Mcewen J.G."/>
            <person name="Clay O.K."/>
            <person name="Cuomo C.A."/>
        </authorList>
    </citation>
    <scope>NUCLEOTIDE SEQUENCE [LARGE SCALE GENOMIC DNA]</scope>
    <source>
        <strain evidence="14 15">UAMH5409</strain>
    </source>
</reference>
<feature type="signal peptide" evidence="12">
    <location>
        <begin position="1"/>
        <end position="19"/>
    </location>
</feature>
<accession>A0A2B7Y8P4</accession>
<dbReference type="Proteomes" id="UP000223968">
    <property type="component" value="Unassembled WGS sequence"/>
</dbReference>
<feature type="chain" id="PRO_5012721986" description="glucan 1,4-alpha-glucosidase" evidence="12">
    <location>
        <begin position="20"/>
        <end position="487"/>
    </location>
</feature>
<keyword evidence="5" id="KW-0378">Hydrolase</keyword>
<keyword evidence="8" id="KW-0326">Glycosidase</keyword>